<feature type="domain" description="RRM" evidence="4">
    <location>
        <begin position="331"/>
        <end position="408"/>
    </location>
</feature>
<dbReference type="InterPro" id="IPR012677">
    <property type="entry name" value="Nucleotide-bd_a/b_plait_sf"/>
</dbReference>
<reference evidence="5 6" key="2">
    <citation type="submission" date="2024-10" db="EMBL/GenBank/DDBJ databases">
        <authorList>
            <person name="Ryan C."/>
        </authorList>
    </citation>
    <scope>NUCLEOTIDE SEQUENCE [LARGE SCALE GENOMIC DNA]</scope>
</reference>
<evidence type="ECO:0000256" key="3">
    <source>
        <dbReference type="SAM" id="MobiDB-lite"/>
    </source>
</evidence>
<evidence type="ECO:0000313" key="6">
    <source>
        <dbReference type="Proteomes" id="UP001497457"/>
    </source>
</evidence>
<dbReference type="FunFam" id="3.30.70.330:FF:000404">
    <property type="entry name" value="RNA-binding protein with multiple splicing"/>
    <property type="match status" value="1"/>
</dbReference>
<dbReference type="PANTHER" id="PTHR10501">
    <property type="entry name" value="U1 SMALL NUCLEAR RIBONUCLEOPROTEIN A/U2 SMALL NUCLEAR RIBONUCLEOPROTEIN B"/>
    <property type="match status" value="1"/>
</dbReference>
<feature type="compositionally biased region" description="Low complexity" evidence="3">
    <location>
        <begin position="25"/>
        <end position="35"/>
    </location>
</feature>
<dbReference type="Pfam" id="PF00076">
    <property type="entry name" value="RRM_1"/>
    <property type="match status" value="2"/>
</dbReference>
<dbReference type="SUPFAM" id="SSF54928">
    <property type="entry name" value="RNA-binding domain, RBD"/>
    <property type="match status" value="1"/>
</dbReference>
<dbReference type="EMBL" id="OZ075143">
    <property type="protein sequence ID" value="CAL5040139.1"/>
    <property type="molecule type" value="Genomic_DNA"/>
</dbReference>
<feature type="compositionally biased region" description="Basic residues" evidence="3">
    <location>
        <begin position="1"/>
        <end position="12"/>
    </location>
</feature>
<dbReference type="SMART" id="SM00360">
    <property type="entry name" value="RRM"/>
    <property type="match status" value="2"/>
</dbReference>
<feature type="compositionally biased region" description="Basic residues" evidence="3">
    <location>
        <begin position="57"/>
        <end position="73"/>
    </location>
</feature>
<keyword evidence="1 2" id="KW-0694">RNA-binding</keyword>
<gene>
    <name evidence="5" type="ORF">URODEC1_LOCUS85923</name>
</gene>
<dbReference type="AlphaFoldDB" id="A0ABC9DJ91"/>
<name>A0ABC9DJ91_9POAL</name>
<dbReference type="Proteomes" id="UP001497457">
    <property type="component" value="Chromosome 33rd"/>
</dbReference>
<protein>
    <recommendedName>
        <fullName evidence="4">RRM domain-containing protein</fullName>
    </recommendedName>
</protein>
<reference evidence="6" key="1">
    <citation type="submission" date="2024-06" db="EMBL/GenBank/DDBJ databases">
        <authorList>
            <person name="Ryan C."/>
        </authorList>
    </citation>
    <scope>NUCLEOTIDE SEQUENCE [LARGE SCALE GENOMIC DNA]</scope>
</reference>
<dbReference type="InterPro" id="IPR000504">
    <property type="entry name" value="RRM_dom"/>
</dbReference>
<evidence type="ECO:0000259" key="4">
    <source>
        <dbReference type="PROSITE" id="PS50102"/>
    </source>
</evidence>
<dbReference type="InterPro" id="IPR035979">
    <property type="entry name" value="RBD_domain_sf"/>
</dbReference>
<dbReference type="GO" id="GO:0003723">
    <property type="term" value="F:RNA binding"/>
    <property type="evidence" value="ECO:0007669"/>
    <property type="project" value="UniProtKB-UniRule"/>
</dbReference>
<evidence type="ECO:0000256" key="1">
    <source>
        <dbReference type="ARBA" id="ARBA00022884"/>
    </source>
</evidence>
<keyword evidence="6" id="KW-1185">Reference proteome</keyword>
<evidence type="ECO:0000313" key="5">
    <source>
        <dbReference type="EMBL" id="CAL5040139.1"/>
    </source>
</evidence>
<evidence type="ECO:0000256" key="2">
    <source>
        <dbReference type="PROSITE-ProRule" id="PRU00176"/>
    </source>
</evidence>
<dbReference type="PROSITE" id="PS50102">
    <property type="entry name" value="RRM"/>
    <property type="match status" value="2"/>
</dbReference>
<organism evidence="5 6">
    <name type="scientific">Urochloa decumbens</name>
    <dbReference type="NCBI Taxonomy" id="240449"/>
    <lineage>
        <taxon>Eukaryota</taxon>
        <taxon>Viridiplantae</taxon>
        <taxon>Streptophyta</taxon>
        <taxon>Embryophyta</taxon>
        <taxon>Tracheophyta</taxon>
        <taxon>Spermatophyta</taxon>
        <taxon>Magnoliopsida</taxon>
        <taxon>Liliopsida</taxon>
        <taxon>Poales</taxon>
        <taxon>Poaceae</taxon>
        <taxon>PACMAD clade</taxon>
        <taxon>Panicoideae</taxon>
        <taxon>Panicodae</taxon>
        <taxon>Paniceae</taxon>
        <taxon>Melinidinae</taxon>
        <taxon>Urochloa</taxon>
    </lineage>
</organism>
<feature type="region of interest" description="Disordered" evidence="3">
    <location>
        <begin position="1"/>
        <end position="103"/>
    </location>
</feature>
<proteinExistence type="predicted"/>
<feature type="domain" description="RRM" evidence="4">
    <location>
        <begin position="171"/>
        <end position="249"/>
    </location>
</feature>
<dbReference type="Gene3D" id="3.30.70.330">
    <property type="match status" value="2"/>
</dbReference>
<accession>A0ABC9DJ91</accession>
<sequence>MWGVRRAWRARRAPAGGGPSRLRRATAGAARVCAATSPDDRRRRGATVSERRTTRGTQHRSFRRPHPHRRAGAHHQIASARPPNRPPPLSPHAGAAPACSRRLPDPPLSAGACRMAASYFNHSYPPPPPPPGTSPYGAYRHAYLPAPAPPTAYSAYYDRVEQALPQRDELRTLFIAGLPADAKPREVYNLFRDFPGYVSSHLRTGKSSQAFAFAVFADQPSALAALSATNGMVFDLEKNCSLHVDLAKSNSRSKRLRSDDTSPYSPEKRTRKPMGFPDSGAGSNIYISGMGNSSHSLSGYPSAQSYTNLDSSTSVRKDPSAFAPQNNLPCPTLFVANLGPACSEQELIDVFSSCAGFVKLKMQNKLGAPVAFVDFKDANSSTEALNRLQGVILYSSPGEGIRLEYAKSRMGLRKRDKRP</sequence>
<feature type="region of interest" description="Disordered" evidence="3">
    <location>
        <begin position="251"/>
        <end position="279"/>
    </location>
</feature>